<evidence type="ECO:0000256" key="2">
    <source>
        <dbReference type="ARBA" id="ARBA00022963"/>
    </source>
</evidence>
<keyword evidence="3" id="KW-0443">Lipid metabolism</keyword>
<dbReference type="PIRSF" id="PIRSF031982">
    <property type="entry name" value="UCP031982_abhydr"/>
    <property type="match status" value="1"/>
</dbReference>
<accession>A0A1R4LDJ2</accession>
<dbReference type="STRING" id="1123498.VR7878_00855"/>
<dbReference type="PANTHER" id="PTHR10272:SF0">
    <property type="entry name" value="PLATELET-ACTIVATING FACTOR ACETYLHYDROLASE"/>
    <property type="match status" value="1"/>
</dbReference>
<evidence type="ECO:0000256" key="1">
    <source>
        <dbReference type="ARBA" id="ARBA00022801"/>
    </source>
</evidence>
<dbReference type="RefSeq" id="WP_205409419.1">
    <property type="nucleotide sequence ID" value="NZ_FULE01000014.1"/>
</dbReference>
<keyword evidence="2" id="KW-0442">Lipid degradation</keyword>
<name>A0A1R4LDJ2_VIBR1</name>
<gene>
    <name evidence="4" type="ORF">VR7878_00855</name>
</gene>
<dbReference type="GO" id="GO:0016042">
    <property type="term" value="P:lipid catabolic process"/>
    <property type="evidence" value="ECO:0007669"/>
    <property type="project" value="UniProtKB-KW"/>
</dbReference>
<dbReference type="PANTHER" id="PTHR10272">
    <property type="entry name" value="PLATELET-ACTIVATING FACTOR ACETYLHYDROLASE"/>
    <property type="match status" value="1"/>
</dbReference>
<keyword evidence="5" id="KW-1185">Reference proteome</keyword>
<protein>
    <submittedName>
        <fullName evidence="4">Alpha/beta hydrolase family protein</fullName>
    </submittedName>
</protein>
<proteinExistence type="predicted"/>
<dbReference type="InterPro" id="IPR016986">
    <property type="entry name" value="UCP031982_abhydr"/>
</dbReference>
<reference evidence="5" key="1">
    <citation type="submission" date="2017-02" db="EMBL/GenBank/DDBJ databases">
        <authorList>
            <person name="Rodrigo-Torres L."/>
            <person name="Arahal R.D."/>
            <person name="Lucena T."/>
        </authorList>
    </citation>
    <scope>NUCLEOTIDE SEQUENCE [LARGE SCALE GENOMIC DNA]</scope>
    <source>
        <strain evidence="5">CECT 7878</strain>
    </source>
</reference>
<dbReference type="SUPFAM" id="SSF53474">
    <property type="entry name" value="alpha/beta-Hydrolases"/>
    <property type="match status" value="1"/>
</dbReference>
<dbReference type="InterPro" id="IPR029058">
    <property type="entry name" value="AB_hydrolase_fold"/>
</dbReference>
<evidence type="ECO:0000256" key="3">
    <source>
        <dbReference type="ARBA" id="ARBA00023098"/>
    </source>
</evidence>
<sequence length="333" mass="36763">MMERHESLELSYEKWPLSDVDHLLTESVTKACGVTHFVWNQEETQLAASLWYPAISGSGAPLRYLGILTAKARENAQPDGDAWPLVFISHGSGGSRFDQYYLAEYLAMQGCAVLTLDHQDLVDECQRWKNLIQRPSHLKSGLAALFEDPNFATRIDFSNLLLIGHSAGAYDVLVAAGCSPDFAREKEFASVIAELSTFDAGDYLLNNVCGVILLAPALSNVFHPAVLSSMAHPVLVLTAELENVKLLGTSSHYVEALPDVAHHVVRGAGHYAFIHDCPPVFHALNPIVSSGDERSRCELHQEIFTHISGFMTQVFRERCKKQLLDRKIGVGHV</sequence>
<evidence type="ECO:0000313" key="4">
    <source>
        <dbReference type="EMBL" id="SJN54628.1"/>
    </source>
</evidence>
<organism evidence="4 5">
    <name type="scientific">Vibrio ruber (strain DSM 16370 / JCM 11486 / BCRC 17186 / CECT 7878 / LMG 23124 / VR1)</name>
    <dbReference type="NCBI Taxonomy" id="1123498"/>
    <lineage>
        <taxon>Bacteria</taxon>
        <taxon>Pseudomonadati</taxon>
        <taxon>Pseudomonadota</taxon>
        <taxon>Gammaproteobacteria</taxon>
        <taxon>Vibrionales</taxon>
        <taxon>Vibrionaceae</taxon>
        <taxon>Vibrio</taxon>
    </lineage>
</organism>
<dbReference type="GO" id="GO:0003847">
    <property type="term" value="F:1-alkyl-2-acetylglycerophosphocholine esterase activity"/>
    <property type="evidence" value="ECO:0007669"/>
    <property type="project" value="TreeGrafter"/>
</dbReference>
<keyword evidence="1 4" id="KW-0378">Hydrolase</keyword>
<dbReference type="EMBL" id="FULE01000014">
    <property type="protein sequence ID" value="SJN54628.1"/>
    <property type="molecule type" value="Genomic_DNA"/>
</dbReference>
<dbReference type="AlphaFoldDB" id="A0A1R4LDJ2"/>
<dbReference type="Gene3D" id="3.40.50.1820">
    <property type="entry name" value="alpha/beta hydrolase"/>
    <property type="match status" value="2"/>
</dbReference>
<dbReference type="Proteomes" id="UP000188276">
    <property type="component" value="Unassembled WGS sequence"/>
</dbReference>
<evidence type="ECO:0000313" key="5">
    <source>
        <dbReference type="Proteomes" id="UP000188276"/>
    </source>
</evidence>